<dbReference type="RefSeq" id="WP_342075977.1">
    <property type="nucleotide sequence ID" value="NZ_CP151767.2"/>
</dbReference>
<dbReference type="AlphaFoldDB" id="A0AAN0M8K8"/>
<gene>
    <name evidence="2" type="ORF">AABB31_16760</name>
</gene>
<evidence type="ECO:0000313" key="3">
    <source>
        <dbReference type="Proteomes" id="UP001470809"/>
    </source>
</evidence>
<organism evidence="2 3">
    <name type="scientific">Yoonia rhodophyticola</name>
    <dbReference type="NCBI Taxonomy" id="3137370"/>
    <lineage>
        <taxon>Bacteria</taxon>
        <taxon>Pseudomonadati</taxon>
        <taxon>Pseudomonadota</taxon>
        <taxon>Alphaproteobacteria</taxon>
        <taxon>Rhodobacterales</taxon>
        <taxon>Paracoccaceae</taxon>
        <taxon>Yoonia</taxon>
    </lineage>
</organism>
<dbReference type="KEGG" id="yrh:AABB31_16760"/>
<dbReference type="PANTHER" id="PTHR34203:SF15">
    <property type="entry name" value="SLL1173 PROTEIN"/>
    <property type="match status" value="1"/>
</dbReference>
<sequence length="251" mass="27947">MADTPPSTPIRRQFFGLDASLYEVDGATYIVPDKHADHPYGKRIRVGEYYEPKLHKFVTRHLKNRPGSMIHAGTYIGDMLPRFSQAATMLYAFEPDLENYLIAKSMVEINQLKNVYLLNAALAQKAEVLGLVVEADGKHLKGRVQVARDELALSDRERDTIDRQNYVASIVIDQLGITDLSLLQLDVEGFEVTVLRGAEDTIRACQPAIVVEDKSPACVQYLTDLNYRLTPTNLNGNALFLPNAAGRADDA</sequence>
<dbReference type="Proteomes" id="UP001470809">
    <property type="component" value="Chromosome"/>
</dbReference>
<keyword evidence="2" id="KW-0808">Transferase</keyword>
<keyword evidence="2" id="KW-0489">Methyltransferase</keyword>
<reference evidence="3" key="1">
    <citation type="submission" date="2024-04" db="EMBL/GenBank/DDBJ databases">
        <title>Phylogenomic analyses of a clade within the roseobacter group suggest taxonomic reassignments of species of the genera Aestuariivita, Citreicella, Loktanella, Nautella, Pelagibaca, Ruegeria, Thalassobius, Thiobacimonas and Tropicibacter, and the proposal o.</title>
        <authorList>
            <person name="Jeon C.O."/>
        </authorList>
    </citation>
    <scope>NUCLEOTIDE SEQUENCE [LARGE SCALE GENOMIC DNA]</scope>
    <source>
        <strain evidence="3">SS1-5</strain>
    </source>
</reference>
<name>A0AAN0M8K8_9RHOB</name>
<dbReference type="NCBIfam" id="TIGR01444">
    <property type="entry name" value="fkbM_fam"/>
    <property type="match status" value="1"/>
</dbReference>
<dbReference type="GO" id="GO:0008168">
    <property type="term" value="F:methyltransferase activity"/>
    <property type="evidence" value="ECO:0007669"/>
    <property type="project" value="UniProtKB-KW"/>
</dbReference>
<dbReference type="InterPro" id="IPR052514">
    <property type="entry name" value="SAM-dependent_MTase"/>
</dbReference>
<evidence type="ECO:0000259" key="1">
    <source>
        <dbReference type="Pfam" id="PF05050"/>
    </source>
</evidence>
<dbReference type="Gene3D" id="3.40.50.150">
    <property type="entry name" value="Vaccinia Virus protein VP39"/>
    <property type="match status" value="1"/>
</dbReference>
<dbReference type="SUPFAM" id="SSF53335">
    <property type="entry name" value="S-adenosyl-L-methionine-dependent methyltransferases"/>
    <property type="match status" value="1"/>
</dbReference>
<accession>A0AAN0M8K8</accession>
<dbReference type="PANTHER" id="PTHR34203">
    <property type="entry name" value="METHYLTRANSFERASE, FKBM FAMILY PROTEIN"/>
    <property type="match status" value="1"/>
</dbReference>
<reference evidence="2 3" key="2">
    <citation type="submission" date="2024-08" db="EMBL/GenBank/DDBJ databases">
        <title>Phylogenomic analyses of a clade within the roseobacter group suggest taxonomic reassignments of species of the genera Aestuariivita, Citreicella, Loktanella, Nautella, Pelagibaca, Ruegeria, Thalassobius, Thiobacimonas and Tropicibacter, and the proposal o.</title>
        <authorList>
            <person name="Jeon C.O."/>
        </authorList>
    </citation>
    <scope>NUCLEOTIDE SEQUENCE [LARGE SCALE GENOMIC DNA]</scope>
    <source>
        <strain evidence="2 3">SS1-5</strain>
    </source>
</reference>
<protein>
    <submittedName>
        <fullName evidence="2">FkbM family methyltransferase</fullName>
    </submittedName>
</protein>
<dbReference type="EMBL" id="CP151767">
    <property type="protein sequence ID" value="WZU66655.1"/>
    <property type="molecule type" value="Genomic_DNA"/>
</dbReference>
<evidence type="ECO:0000313" key="2">
    <source>
        <dbReference type="EMBL" id="WZU66655.1"/>
    </source>
</evidence>
<dbReference type="InterPro" id="IPR029063">
    <property type="entry name" value="SAM-dependent_MTases_sf"/>
</dbReference>
<keyword evidence="3" id="KW-1185">Reference proteome</keyword>
<proteinExistence type="predicted"/>
<dbReference type="GO" id="GO:0032259">
    <property type="term" value="P:methylation"/>
    <property type="evidence" value="ECO:0007669"/>
    <property type="project" value="UniProtKB-KW"/>
</dbReference>
<dbReference type="InterPro" id="IPR006342">
    <property type="entry name" value="FkbM_mtfrase"/>
</dbReference>
<dbReference type="Pfam" id="PF05050">
    <property type="entry name" value="Methyltransf_21"/>
    <property type="match status" value="1"/>
</dbReference>
<feature type="domain" description="Methyltransferase FkbM" evidence="1">
    <location>
        <begin position="73"/>
        <end position="228"/>
    </location>
</feature>